<dbReference type="Gene3D" id="3.40.640.10">
    <property type="entry name" value="Type I PLP-dependent aspartate aminotransferase-like (Major domain)"/>
    <property type="match status" value="1"/>
</dbReference>
<accession>A0AAV1HY77</accession>
<evidence type="ECO:0000256" key="3">
    <source>
        <dbReference type="ARBA" id="ARBA00022898"/>
    </source>
</evidence>
<feature type="compositionally biased region" description="Basic and acidic residues" evidence="4">
    <location>
        <begin position="41"/>
        <end position="51"/>
    </location>
</feature>
<keyword evidence="7" id="KW-1185">Reference proteome</keyword>
<dbReference type="InterPro" id="IPR001597">
    <property type="entry name" value="ArAA_b-elim_lyase/Thr_aldolase"/>
</dbReference>
<dbReference type="SUPFAM" id="SSF53383">
    <property type="entry name" value="PLP-dependent transferases"/>
    <property type="match status" value="1"/>
</dbReference>
<dbReference type="AlphaFoldDB" id="A0AAV1HY77"/>
<dbReference type="InterPro" id="IPR015421">
    <property type="entry name" value="PyrdxlP-dep_Trfase_major"/>
</dbReference>
<gene>
    <name evidence="6" type="ORF">CVIRNUC_002907</name>
</gene>
<sequence>MMWQHRVQAAFGSDIGSFTRSMPPLCVPKAVHSNSSITAERRNGHHHEQNGSHKPISTGTGTQQYTRTPVSTIIEPFRVKVVEPLHRTTYQERQHLLEPADFNLFKLRAEDVLIDFLTDSGTGAMSTGQWSGIMRGDESYAGAQSWFRFQAAVRDLTGFEHVLPTHQGRGAERILFSGLDVAGKRIIANTHFDTTRANGEFLGGSCIDIPKRTLATEDLPFKGNMDLERLRQLLAEGEPVACVIMTITNNSGGGQPVSLQNIQEVSEICKRNGVPFILDACRFAENAYFIKTREQGHSHRSVKSIAQEMFALADGATFSAKKDGLANIGGFLLVRDPDLVESCRQNLILTEGYITYGGLAGRDLDAIAVGLEEVVDESYLEYRIASTRFLGQGLADAGIPVLWPPGGHAIYINASAFLPHIPAEAFPGHAVACAFYLEGGVRSCEIGSLMFGGKDPLAVDGGERKANLELCRLAIPRRVYTQSHIEYVLEIAQIVAAQKDTLRGFKIVQQPRFLRHFSASLAPTHSSANGAH</sequence>
<dbReference type="Pfam" id="PF01212">
    <property type="entry name" value="Beta_elim_lyase"/>
    <property type="match status" value="1"/>
</dbReference>
<feature type="region of interest" description="Disordered" evidence="4">
    <location>
        <begin position="41"/>
        <end position="64"/>
    </location>
</feature>
<dbReference type="PANTHER" id="PTHR32325:SF4">
    <property type="entry name" value="TRYPTOPHANASE"/>
    <property type="match status" value="1"/>
</dbReference>
<dbReference type="InterPro" id="IPR015424">
    <property type="entry name" value="PyrdxlP-dep_Trfase"/>
</dbReference>
<dbReference type="InterPro" id="IPR015422">
    <property type="entry name" value="PyrdxlP-dep_Trfase_small"/>
</dbReference>
<dbReference type="GO" id="GO:0016829">
    <property type="term" value="F:lyase activity"/>
    <property type="evidence" value="ECO:0007669"/>
    <property type="project" value="InterPro"/>
</dbReference>
<evidence type="ECO:0000313" key="6">
    <source>
        <dbReference type="EMBL" id="CAK0761929.1"/>
    </source>
</evidence>
<dbReference type="PANTHER" id="PTHR32325">
    <property type="entry name" value="BETA-ELIMINATING LYASE-LIKE PROTEIN-RELATED"/>
    <property type="match status" value="1"/>
</dbReference>
<dbReference type="GO" id="GO:0006520">
    <property type="term" value="P:amino acid metabolic process"/>
    <property type="evidence" value="ECO:0007669"/>
    <property type="project" value="InterPro"/>
</dbReference>
<reference evidence="6 7" key="1">
    <citation type="submission" date="2023-10" db="EMBL/GenBank/DDBJ databases">
        <authorList>
            <person name="Maclean D."/>
            <person name="Macfadyen A."/>
        </authorList>
    </citation>
    <scope>NUCLEOTIDE SEQUENCE [LARGE SCALE GENOMIC DNA]</scope>
</reference>
<evidence type="ECO:0000259" key="5">
    <source>
        <dbReference type="Pfam" id="PF01212"/>
    </source>
</evidence>
<comment type="similarity">
    <text evidence="2">Belongs to the beta-eliminating lyase family.</text>
</comment>
<evidence type="ECO:0000313" key="7">
    <source>
        <dbReference type="Proteomes" id="UP001314263"/>
    </source>
</evidence>
<comment type="caution">
    <text evidence="6">The sequence shown here is derived from an EMBL/GenBank/DDBJ whole genome shotgun (WGS) entry which is preliminary data.</text>
</comment>
<keyword evidence="3" id="KW-0663">Pyridoxal phosphate</keyword>
<evidence type="ECO:0000256" key="1">
    <source>
        <dbReference type="ARBA" id="ARBA00001933"/>
    </source>
</evidence>
<comment type="cofactor">
    <cofactor evidence="1">
        <name>pyridoxal 5'-phosphate</name>
        <dbReference type="ChEBI" id="CHEBI:597326"/>
    </cofactor>
</comment>
<dbReference type="Gene3D" id="3.90.1150.10">
    <property type="entry name" value="Aspartate Aminotransferase, domain 1"/>
    <property type="match status" value="1"/>
</dbReference>
<protein>
    <recommendedName>
        <fullName evidence="5">Aromatic amino acid beta-eliminating lyase/threonine aldolase domain-containing protein</fullName>
    </recommendedName>
</protein>
<dbReference type="NCBIfam" id="NF009709">
    <property type="entry name" value="PRK13238.1"/>
    <property type="match status" value="1"/>
</dbReference>
<feature type="compositionally biased region" description="Polar residues" evidence="4">
    <location>
        <begin position="55"/>
        <end position="64"/>
    </location>
</feature>
<dbReference type="EMBL" id="CAUYUE010000004">
    <property type="protein sequence ID" value="CAK0761929.1"/>
    <property type="molecule type" value="Genomic_DNA"/>
</dbReference>
<organism evidence="6 7">
    <name type="scientific">Coccomyxa viridis</name>
    <dbReference type="NCBI Taxonomy" id="1274662"/>
    <lineage>
        <taxon>Eukaryota</taxon>
        <taxon>Viridiplantae</taxon>
        <taxon>Chlorophyta</taxon>
        <taxon>core chlorophytes</taxon>
        <taxon>Trebouxiophyceae</taxon>
        <taxon>Trebouxiophyceae incertae sedis</taxon>
        <taxon>Coccomyxaceae</taxon>
        <taxon>Coccomyxa</taxon>
    </lineage>
</organism>
<proteinExistence type="inferred from homology"/>
<evidence type="ECO:0000256" key="4">
    <source>
        <dbReference type="SAM" id="MobiDB-lite"/>
    </source>
</evidence>
<name>A0AAV1HY77_9CHLO</name>
<evidence type="ECO:0000256" key="2">
    <source>
        <dbReference type="ARBA" id="ARBA00009721"/>
    </source>
</evidence>
<dbReference type="Proteomes" id="UP001314263">
    <property type="component" value="Unassembled WGS sequence"/>
</dbReference>
<feature type="domain" description="Aromatic amino acid beta-eliminating lyase/threonine aldolase" evidence="5">
    <location>
        <begin position="115"/>
        <end position="488"/>
    </location>
</feature>